<dbReference type="OrthoDB" id="10255500at2759"/>
<proteinExistence type="predicted"/>
<keyword evidence="3" id="KW-0862">Zinc</keyword>
<dbReference type="VEuPathDB" id="GiardiaDB:GL50581_1995"/>
<dbReference type="GO" id="GO:0008270">
    <property type="term" value="F:zinc ion binding"/>
    <property type="evidence" value="ECO:0007669"/>
    <property type="project" value="UniProtKB-KW"/>
</dbReference>
<evidence type="ECO:0000256" key="3">
    <source>
        <dbReference type="ARBA" id="ARBA00022833"/>
    </source>
</evidence>
<evidence type="ECO:0000256" key="1">
    <source>
        <dbReference type="ARBA" id="ARBA00022723"/>
    </source>
</evidence>
<dbReference type="Proteomes" id="UP000018040">
    <property type="component" value="Unassembled WGS sequence"/>
</dbReference>
<organism evidence="6 7">
    <name type="scientific">Giardia intestinalis</name>
    <name type="common">Giardia lamblia</name>
    <dbReference type="NCBI Taxonomy" id="5741"/>
    <lineage>
        <taxon>Eukaryota</taxon>
        <taxon>Metamonada</taxon>
        <taxon>Diplomonadida</taxon>
        <taxon>Hexamitidae</taxon>
        <taxon>Giardiinae</taxon>
        <taxon>Giardia</taxon>
    </lineage>
</organism>
<dbReference type="VEuPathDB" id="GiardiaDB:GL50803_0020594"/>
<reference evidence="6 7" key="2">
    <citation type="journal article" date="2013" name="Genome Biol. Evol.">
        <title>Genome sequencing of Giardia lamblia genotypes A2 and B isolates (DH and GS) and comparative analysis with the genomes of genotypes A1 and E (WB and Pig).</title>
        <authorList>
            <person name="Adam R.D."/>
            <person name="Dahlstrom E.W."/>
            <person name="Martens C.A."/>
            <person name="Bruno D.P."/>
            <person name="Barbian K.D."/>
            <person name="Ricklefs S.M."/>
            <person name="Hernandez M.M."/>
            <person name="Narla N.P."/>
            <person name="Patel R.B."/>
            <person name="Porcella S.F."/>
            <person name="Nash T.E."/>
        </authorList>
    </citation>
    <scope>NUCLEOTIDE SEQUENCE [LARGE SCALE GENOMIC DNA]</scope>
    <source>
        <strain evidence="6 7">GS</strain>
    </source>
</reference>
<reference evidence="7" key="1">
    <citation type="submission" date="2012-02" db="EMBL/GenBank/DDBJ databases">
        <title>Genome sequencing of Giardia lamblia Genotypes A2 and B isolates (DH and GS) and comparative analysis with the genomes of Genotypes A1 and E (WB and Pig).</title>
        <authorList>
            <person name="Adam R."/>
            <person name="Dahlstrom E."/>
            <person name="Martens C."/>
            <person name="Bruno D."/>
            <person name="Barbian K."/>
            <person name="Porcella S.F."/>
            <person name="Nash T."/>
        </authorList>
    </citation>
    <scope>NUCLEOTIDE SEQUENCE</scope>
    <source>
        <strain evidence="7">GS</strain>
    </source>
</reference>
<feature type="domain" description="Zinc finger PHD-type" evidence="5">
    <location>
        <begin position="74"/>
        <end position="127"/>
    </location>
</feature>
<sequence length="356" mass="39924">MTSTICYLCAQPDGIVCAGECGRAYCPMCLVETHIQEGEPVFTKERIDMGKSLLSHLDSSSYFTCAACREKTSVCSICFGHQVSDQDPFLVCHAPNCKTVFHRQCYKVMGFPSQDASAPFFSCPRHTCLHCKQEKSDRPISICIRCNSMIHLQCRKAVNRTMRPLFFGSREADCPCLCNRCYILILSVSPRPLKKSETALYLNMHTGRRKDVSLETLSTLLDTPFVDRLCHIYKLIQKNGHLKKKVVKVEESKIAHSSTSPPKLDNETPKEPQLKQLNSEKLAIQSQNKQEPIPELDSAPVRHSMVEAVADPLPVSVIVTTSKTSVSFTKAIQPEIVRCQTIMIRRKPEPCLNSSV</sequence>
<feature type="domain" description="Zinc finger PHD-type" evidence="5">
    <location>
        <begin position="5"/>
        <end position="69"/>
    </location>
</feature>
<protein>
    <recommendedName>
        <fullName evidence="5">Zinc finger PHD-type domain-containing protein</fullName>
    </recommendedName>
</protein>
<evidence type="ECO:0000259" key="5">
    <source>
        <dbReference type="SMART" id="SM00249"/>
    </source>
</evidence>
<accession>V6TSQ8</accession>
<dbReference type="VEuPathDB" id="GiardiaDB:DHA2_152763"/>
<name>V6TSQ8_GIAIN</name>
<dbReference type="InterPro" id="IPR013083">
    <property type="entry name" value="Znf_RING/FYVE/PHD"/>
</dbReference>
<dbReference type="AlphaFoldDB" id="V6TSQ8"/>
<feature type="region of interest" description="Disordered" evidence="4">
    <location>
        <begin position="251"/>
        <end position="271"/>
    </location>
</feature>
<keyword evidence="1" id="KW-0479">Metal-binding</keyword>
<comment type="caution">
    <text evidence="6">The sequence shown here is derived from an EMBL/GenBank/DDBJ whole genome shotgun (WGS) entry which is preliminary data.</text>
</comment>
<evidence type="ECO:0000313" key="7">
    <source>
        <dbReference type="Proteomes" id="UP000018040"/>
    </source>
</evidence>
<dbReference type="Gene3D" id="3.30.40.10">
    <property type="entry name" value="Zinc/RING finger domain, C3HC4 (zinc finger)"/>
    <property type="match status" value="1"/>
</dbReference>
<dbReference type="EMBL" id="AHHH01000113">
    <property type="protein sequence ID" value="ESU41736.1"/>
    <property type="molecule type" value="Genomic_DNA"/>
</dbReference>
<dbReference type="VEuPathDB" id="GiardiaDB:QR46_0616"/>
<evidence type="ECO:0000256" key="4">
    <source>
        <dbReference type="SAM" id="MobiDB-lite"/>
    </source>
</evidence>
<evidence type="ECO:0000256" key="2">
    <source>
        <dbReference type="ARBA" id="ARBA00022771"/>
    </source>
</evidence>
<keyword evidence="2" id="KW-0863">Zinc-finger</keyword>
<evidence type="ECO:0000313" key="6">
    <source>
        <dbReference type="EMBL" id="ESU41736.1"/>
    </source>
</evidence>
<dbReference type="SMART" id="SM00249">
    <property type="entry name" value="PHD"/>
    <property type="match status" value="2"/>
</dbReference>
<dbReference type="InterPro" id="IPR001965">
    <property type="entry name" value="Znf_PHD"/>
</dbReference>
<gene>
    <name evidence="6" type="ORF">GSB_153263</name>
</gene>